<organism evidence="1 2">
    <name type="scientific">Spodoptera exigua</name>
    <name type="common">Beet armyworm</name>
    <name type="synonym">Noctua fulgens</name>
    <dbReference type="NCBI Taxonomy" id="7107"/>
    <lineage>
        <taxon>Eukaryota</taxon>
        <taxon>Metazoa</taxon>
        <taxon>Ecdysozoa</taxon>
        <taxon>Arthropoda</taxon>
        <taxon>Hexapoda</taxon>
        <taxon>Insecta</taxon>
        <taxon>Pterygota</taxon>
        <taxon>Neoptera</taxon>
        <taxon>Endopterygota</taxon>
        <taxon>Lepidoptera</taxon>
        <taxon>Glossata</taxon>
        <taxon>Ditrysia</taxon>
        <taxon>Noctuoidea</taxon>
        <taxon>Noctuidae</taxon>
        <taxon>Amphipyrinae</taxon>
        <taxon>Spodoptera</taxon>
    </lineage>
</organism>
<comment type="caution">
    <text evidence="1">The sequence shown here is derived from an EMBL/GenBank/DDBJ whole genome shotgun (WGS) entry which is preliminary data.</text>
</comment>
<accession>A0A835LBA3</accession>
<name>A0A835LBA3_SPOEX</name>
<dbReference type="EMBL" id="JACKWZ010000003">
    <property type="protein sequence ID" value="KAF9424312.1"/>
    <property type="molecule type" value="Genomic_DNA"/>
</dbReference>
<dbReference type="Proteomes" id="UP000648187">
    <property type="component" value="Unassembled WGS sequence"/>
</dbReference>
<gene>
    <name evidence="1" type="ORF">HW555_000451</name>
</gene>
<evidence type="ECO:0000313" key="2">
    <source>
        <dbReference type="Proteomes" id="UP000648187"/>
    </source>
</evidence>
<evidence type="ECO:0000313" key="1">
    <source>
        <dbReference type="EMBL" id="KAF9424312.1"/>
    </source>
</evidence>
<sequence length="332" mass="37136">MSIVGTFISTRHYGLLSHSLSVPPKRFYICVKTAADGKSNIICITSIGTPDGQLFKINENINDPKSLTESSNKTLDKLLESLLEEKQKKSETQNLGKIAKDLVLEKFTGKNANHSPITNQSLTNELRTSTKNVNVSILMKTGKKLKFKKDVNWYSCMLIKFTVESEWIKWEKNFCETFGNKGWSPIRYALGFKYQSGSLLEYALKKEKLLLEVRKTIDTGTLIDLIAAGLPNYLSDKIDRETLQQTEDLYNEIGKLEHLFDTTTACSLFSAFDAVSVYSGGDAVISRLKQQTVTPAAAVCVTGEAQRLILYLCAPRAPFTCILNRTALYSLE</sequence>
<keyword evidence="2" id="KW-1185">Reference proteome</keyword>
<reference evidence="1" key="1">
    <citation type="submission" date="2020-08" db="EMBL/GenBank/DDBJ databases">
        <title>Spodoptera exigua strain:BAW_Kor-Di-RS1 Genome sequencing and assembly.</title>
        <authorList>
            <person name="Kim J."/>
            <person name="Nam H.Y."/>
            <person name="Kwon M."/>
            <person name="Choi J.H."/>
            <person name="Cho S.R."/>
            <person name="Kim G.-H."/>
        </authorList>
    </citation>
    <scope>NUCLEOTIDE SEQUENCE</scope>
    <source>
        <strain evidence="1">BAW_Kor-Di-RS1</strain>
        <tissue evidence="1">Whole-body</tissue>
    </source>
</reference>
<proteinExistence type="predicted"/>
<protein>
    <submittedName>
        <fullName evidence="1">Uncharacterized protein</fullName>
    </submittedName>
</protein>
<dbReference type="AlphaFoldDB" id="A0A835LBA3"/>